<evidence type="ECO:0000313" key="3">
    <source>
        <dbReference type="EMBL" id="MCU7547543.1"/>
    </source>
</evidence>
<feature type="chain" id="PRO_5040950795" evidence="1">
    <location>
        <begin position="26"/>
        <end position="602"/>
    </location>
</feature>
<dbReference type="SUPFAM" id="SSF63829">
    <property type="entry name" value="Calcium-dependent phosphotriesterase"/>
    <property type="match status" value="1"/>
</dbReference>
<feature type="signal peptide" evidence="1">
    <location>
        <begin position="1"/>
        <end position="25"/>
    </location>
</feature>
<dbReference type="RefSeq" id="WP_279294990.1">
    <property type="nucleotide sequence ID" value="NZ_JAOTIF010000001.1"/>
</dbReference>
<dbReference type="EMBL" id="JAOTIF010000001">
    <property type="protein sequence ID" value="MCU7547543.1"/>
    <property type="molecule type" value="Genomic_DNA"/>
</dbReference>
<evidence type="ECO:0000256" key="1">
    <source>
        <dbReference type="SAM" id="SignalP"/>
    </source>
</evidence>
<reference evidence="3" key="1">
    <citation type="submission" date="2022-09" db="EMBL/GenBank/DDBJ databases">
        <authorList>
            <person name="Yuan C."/>
            <person name="Ke Z."/>
        </authorList>
    </citation>
    <scope>NUCLEOTIDE SEQUENCE</scope>
    <source>
        <strain evidence="3">LB-8</strain>
    </source>
</reference>
<protein>
    <submittedName>
        <fullName evidence="3">SBBP repeat-containing protein</fullName>
    </submittedName>
</protein>
<feature type="domain" description="Secretion system C-terminal sorting" evidence="2">
    <location>
        <begin position="521"/>
        <end position="589"/>
    </location>
</feature>
<dbReference type="InterPro" id="IPR011042">
    <property type="entry name" value="6-blade_b-propeller_TolB-like"/>
</dbReference>
<accession>A0A9X2XMQ2</accession>
<keyword evidence="1" id="KW-0732">Signal</keyword>
<dbReference type="Pfam" id="PF18962">
    <property type="entry name" value="Por_Secre_tail"/>
    <property type="match status" value="1"/>
</dbReference>
<dbReference type="NCBIfam" id="TIGR04183">
    <property type="entry name" value="Por_Secre_tail"/>
    <property type="match status" value="1"/>
</dbReference>
<name>A0A9X2XMQ2_9BACT</name>
<reference evidence="3" key="2">
    <citation type="submission" date="2023-04" db="EMBL/GenBank/DDBJ databases">
        <title>Paracnuella aquatica gen. nov., sp. nov., a member of the family Chitinophagaceae isolated from a hot spring.</title>
        <authorList>
            <person name="Wang C."/>
        </authorList>
    </citation>
    <scope>NUCLEOTIDE SEQUENCE</scope>
    <source>
        <strain evidence="3">LB-8</strain>
    </source>
</reference>
<dbReference type="InterPro" id="IPR011043">
    <property type="entry name" value="Gal_Oxase/kelch_b-propeller"/>
</dbReference>
<organism evidence="3 4">
    <name type="scientific">Paraflavisolibacter caeni</name>
    <dbReference type="NCBI Taxonomy" id="2982496"/>
    <lineage>
        <taxon>Bacteria</taxon>
        <taxon>Pseudomonadati</taxon>
        <taxon>Bacteroidota</taxon>
        <taxon>Chitinophagia</taxon>
        <taxon>Chitinophagales</taxon>
        <taxon>Chitinophagaceae</taxon>
        <taxon>Paraflavisolibacter</taxon>
    </lineage>
</organism>
<dbReference type="InterPro" id="IPR010620">
    <property type="entry name" value="SBBP_repeat"/>
</dbReference>
<sequence length="602" mass="65501">MEKNQLFKKALLLLFHCLLTMLSFTQVTEQWVRRYNSLENEFDYTYDLAVDASGNVYVTGLVSEETASDYTTIKYDAAGNELWVRRFNGPGNEFDQATSIAVDAKGNVYVTGFSVGGGGSWDYATIKYDAAGNELWVRWYDGPGNHSDIAASLAVDAQGNVYVTGYSDDLETNSDYATVKYDTNGNELWVRRYNGPGNNSDIAIALALDASGNVYVTGASISSATGFNYDYATVKYDANGNEKWIKMYNGSGNDIDFPGSIAVDGSGNVYVTGGSLGSTGVNDYATVKYDTNGKEKWVRRHKGGSAYSLAVDALNNVFVTGTIDGGGTGDDYGTIKYDTNGNEKWVRSYNGPGNNSDIATSLFVDASGNVYVTGTSYGSESFSDIATIKYDTNGNEKWVQRYNGPGNSFDVGVSIVVGANENVYVVGYDFGIDSQTDYVTIKYTQGSVTDINCGKKGDKVLVCHKGKTLCISHSAVAAHLKHGDQLGSCNASPSLNSITENTDALQWMEESPKRFWVSVAPNPFNSLTKIQYELPFDGDVSIKVYDVLGREVTTVVKAKHNAGLYSTELNAITLTKGIYYYRCTLTTKNKVWVQSGKFIVLK</sequence>
<dbReference type="Proteomes" id="UP001155483">
    <property type="component" value="Unassembled WGS sequence"/>
</dbReference>
<dbReference type="Gene3D" id="2.120.10.30">
    <property type="entry name" value="TolB, C-terminal domain"/>
    <property type="match status" value="2"/>
</dbReference>
<proteinExistence type="predicted"/>
<dbReference type="PANTHER" id="PTHR35580">
    <property type="entry name" value="CELL SURFACE GLYCOPROTEIN (S-LAYER PROTEIN)-LIKE PROTEIN"/>
    <property type="match status" value="1"/>
</dbReference>
<dbReference type="SUPFAM" id="SSF50965">
    <property type="entry name" value="Galactose oxidase, central domain"/>
    <property type="match status" value="1"/>
</dbReference>
<dbReference type="Pfam" id="PF06739">
    <property type="entry name" value="SBBP"/>
    <property type="match status" value="3"/>
</dbReference>
<dbReference type="InterPro" id="IPR052918">
    <property type="entry name" value="Motility_Chemotaxis_Reg"/>
</dbReference>
<dbReference type="PANTHER" id="PTHR35580:SF1">
    <property type="entry name" value="PHYTASE-LIKE DOMAIN-CONTAINING PROTEIN"/>
    <property type="match status" value="1"/>
</dbReference>
<dbReference type="AlphaFoldDB" id="A0A9X2XMQ2"/>
<dbReference type="InterPro" id="IPR026444">
    <property type="entry name" value="Secre_tail"/>
</dbReference>
<gene>
    <name evidence="3" type="ORF">OCK74_00380</name>
</gene>
<evidence type="ECO:0000313" key="4">
    <source>
        <dbReference type="Proteomes" id="UP001155483"/>
    </source>
</evidence>
<evidence type="ECO:0000259" key="2">
    <source>
        <dbReference type="Pfam" id="PF18962"/>
    </source>
</evidence>
<keyword evidence="4" id="KW-1185">Reference proteome</keyword>
<comment type="caution">
    <text evidence="3">The sequence shown here is derived from an EMBL/GenBank/DDBJ whole genome shotgun (WGS) entry which is preliminary data.</text>
</comment>